<dbReference type="Gene3D" id="3.60.20.10">
    <property type="entry name" value="Glutamine Phosphoribosylpyrophosphate, subunit 1, domain 1"/>
    <property type="match status" value="1"/>
</dbReference>
<reference evidence="1" key="1">
    <citation type="submission" date="2021-12" db="EMBL/GenBank/DDBJ databases">
        <authorList>
            <person name="Veyrier F.J."/>
        </authorList>
    </citation>
    <scope>NUCLEOTIDE SEQUENCE</scope>
    <source>
        <strain evidence="1">SAG 1488-6</strain>
    </source>
</reference>
<sequence length="245" mass="27180">MTYCVALNLKHGLIFASDTRTNAGVDHIASFKKMTCFQNEGERNIFILTSGNLATSQAVIERLQQDIHGQMEKTVLNVPTLFDVADLIGVLSCQIAKQAAKVAQQEVVTFGSNFLVGGQIRGQAPKLYSVYSEGNCIAATEDTPFFQIGESKYGKPILDRVVTYETELAVALKAVLLSFDSSIRSNLSVGFPIDLMVYQVDSLRMPHGRRIHADDEYMLQICQEWGSGLVRLLMDFDDIPLDYTQ</sequence>
<dbReference type="RefSeq" id="WP_026353446.1">
    <property type="nucleotide sequence ID" value="NZ_CP091512.1"/>
</dbReference>
<dbReference type="InterPro" id="IPR029055">
    <property type="entry name" value="Ntn_hydrolases_N"/>
</dbReference>
<dbReference type="InterPro" id="IPR001353">
    <property type="entry name" value="Proteasome_sua/b"/>
</dbReference>
<name>A0ABY4EDS9_VITST</name>
<proteinExistence type="predicted"/>
<keyword evidence="2" id="KW-1185">Reference proteome</keyword>
<dbReference type="PIRSF" id="PIRSF009120">
    <property type="entry name" value="UCP009120_prtse"/>
    <property type="match status" value="1"/>
</dbReference>
<evidence type="ECO:0000313" key="2">
    <source>
        <dbReference type="Proteomes" id="UP000832034"/>
    </source>
</evidence>
<reference evidence="1" key="2">
    <citation type="journal article" date="2022" name="Res Sq">
        <title>Evolution of multicellular longitudinally dividing oral cavity symbionts (Neisseriaceae).</title>
        <authorList>
            <person name="Nyongesa S."/>
            <person name="Weber P."/>
            <person name="Bernet E."/>
            <person name="Pullido F."/>
            <person name="Nieckarz M."/>
            <person name="Delaby M."/>
            <person name="Nieves C."/>
            <person name="Viehboeck T."/>
            <person name="Krause N."/>
            <person name="Rivera-Millot A."/>
            <person name="Nakamura A."/>
            <person name="Vischer N."/>
            <person name="VanNieuwenhze M."/>
            <person name="Brun Y."/>
            <person name="Cava F."/>
            <person name="Bulgheresi S."/>
            <person name="Veyrier F."/>
        </authorList>
    </citation>
    <scope>NUCLEOTIDE SEQUENCE</scope>
    <source>
        <strain evidence="1">SAG 1488-6</strain>
    </source>
</reference>
<dbReference type="Proteomes" id="UP000832034">
    <property type="component" value="Chromosome"/>
</dbReference>
<organism evidence="1 2">
    <name type="scientific">Vitreoscilla stercoraria</name>
    <dbReference type="NCBI Taxonomy" id="61"/>
    <lineage>
        <taxon>Bacteria</taxon>
        <taxon>Pseudomonadati</taxon>
        <taxon>Pseudomonadota</taxon>
        <taxon>Betaproteobacteria</taxon>
        <taxon>Neisseriales</taxon>
        <taxon>Neisseriaceae</taxon>
        <taxon>Vitreoscilla</taxon>
    </lineage>
</organism>
<dbReference type="EMBL" id="CP091512">
    <property type="protein sequence ID" value="UOO93524.1"/>
    <property type="molecule type" value="Genomic_DNA"/>
</dbReference>
<accession>A0ABY4EDS9</accession>
<gene>
    <name evidence="1" type="ORF">LVJ81_05725</name>
</gene>
<dbReference type="InterPro" id="IPR016545">
    <property type="entry name" value="UCP009120_prtse"/>
</dbReference>
<dbReference type="SUPFAM" id="SSF56235">
    <property type="entry name" value="N-terminal nucleophile aminohydrolases (Ntn hydrolases)"/>
    <property type="match status" value="1"/>
</dbReference>
<protein>
    <submittedName>
        <fullName evidence="1">Peptidase</fullName>
    </submittedName>
</protein>
<dbReference type="Pfam" id="PF00227">
    <property type="entry name" value="Proteasome"/>
    <property type="match status" value="1"/>
</dbReference>
<evidence type="ECO:0000313" key="1">
    <source>
        <dbReference type="EMBL" id="UOO93524.1"/>
    </source>
</evidence>